<dbReference type="EMBL" id="CAJJDO010000042">
    <property type="protein sequence ID" value="CAD8165024.1"/>
    <property type="molecule type" value="Genomic_DNA"/>
</dbReference>
<accession>A0A8S1UKU9</accession>
<dbReference type="Proteomes" id="UP000689195">
    <property type="component" value="Unassembled WGS sequence"/>
</dbReference>
<gene>
    <name evidence="1" type="ORF">PPENT_87.1.T0420003</name>
</gene>
<keyword evidence="2" id="KW-1185">Reference proteome</keyword>
<organism evidence="1 2">
    <name type="scientific">Paramecium pentaurelia</name>
    <dbReference type="NCBI Taxonomy" id="43138"/>
    <lineage>
        <taxon>Eukaryota</taxon>
        <taxon>Sar</taxon>
        <taxon>Alveolata</taxon>
        <taxon>Ciliophora</taxon>
        <taxon>Intramacronucleata</taxon>
        <taxon>Oligohymenophorea</taxon>
        <taxon>Peniculida</taxon>
        <taxon>Parameciidae</taxon>
        <taxon>Paramecium</taxon>
    </lineage>
</organism>
<name>A0A8S1UKU9_9CILI</name>
<sequence length="262" mass="31099">MYFFQPKVIEKETDLLCKLHQQKIAYVNLEPQLFSNQRLLCKSCGQQNPSNSQIVDYQQLKQNFDNQQKERIQIYQPIVKPHIEHVESFQKMIDVLKTKLIQQLDYLFWVSKTGLIDSLIQYSLFGEIDLLIQNQMPIINSKKIIKSIQKINNDFNTKINPKLEQFKLLPPEMLGNICKSKKYNSQQIEVNSQSIILPIKQEAQAYEWKEDLFEIIAQSKEIDSSIYTILIRMLIKKRLLIVQDFYRKMRIKSFTNYTSIQK</sequence>
<evidence type="ECO:0000313" key="1">
    <source>
        <dbReference type="EMBL" id="CAD8165024.1"/>
    </source>
</evidence>
<comment type="caution">
    <text evidence="1">The sequence shown here is derived from an EMBL/GenBank/DDBJ whole genome shotgun (WGS) entry which is preliminary data.</text>
</comment>
<proteinExistence type="predicted"/>
<protein>
    <submittedName>
        <fullName evidence="1">Uncharacterized protein</fullName>
    </submittedName>
</protein>
<evidence type="ECO:0000313" key="2">
    <source>
        <dbReference type="Proteomes" id="UP000689195"/>
    </source>
</evidence>
<dbReference type="OrthoDB" id="10479759at2759"/>
<dbReference type="AlphaFoldDB" id="A0A8S1UKU9"/>
<reference evidence="1" key="1">
    <citation type="submission" date="2021-01" db="EMBL/GenBank/DDBJ databases">
        <authorList>
            <consortium name="Genoscope - CEA"/>
            <person name="William W."/>
        </authorList>
    </citation>
    <scope>NUCLEOTIDE SEQUENCE</scope>
</reference>